<organism evidence="4 5">
    <name type="scientific">Syntrophus aciditrophicus (strain SB)</name>
    <dbReference type="NCBI Taxonomy" id="56780"/>
    <lineage>
        <taxon>Bacteria</taxon>
        <taxon>Pseudomonadati</taxon>
        <taxon>Thermodesulfobacteriota</taxon>
        <taxon>Syntrophia</taxon>
        <taxon>Syntrophales</taxon>
        <taxon>Syntrophaceae</taxon>
        <taxon>Syntrophus</taxon>
    </lineage>
</organism>
<dbReference type="STRING" id="56780.SYN_02038"/>
<proteinExistence type="predicted"/>
<gene>
    <name evidence="4" type="ORF">SYN_02038</name>
</gene>
<keyword evidence="2" id="KW-0472">Membrane</keyword>
<feature type="domain" description="Putative zinc-finger" evidence="3">
    <location>
        <begin position="3"/>
        <end position="36"/>
    </location>
</feature>
<protein>
    <submittedName>
        <fullName evidence="4">Hypothetical membrane protein</fullName>
    </submittedName>
</protein>
<sequence>MTCRDIEQNLPAYLEDLLPEEEKDLIREHLASCRKCGKALEDLQRMELLLQNLEEVTPPPWLKQKILAQVKEGVHAEKGFFKKLFNPVYFKIPLQTVALLVITVLAFYLYRGEGPELKKEGVDIVPPAAILQQQQSSEKREPFRMAPAQSASTQMESLEKSDKSVAAPSRYTRREPAPPPQKSPLREEIRPESVQPAQPADGAVVALKKEFPPEAEEWEKREKRKEKRLAGDQDSAKPGLQEHKIDEAQLKAQPHEFSVASRSMERDVEGGATFPLRQSAPSTGIGNRDSKAESAATETAQVRDRHKKVEEIRILLRQYDAQKIESSVSGEKEILTAILPSRQVKTFLQKLEARDDTGTSVSVGTADAKQGTVEIRIEILRKP</sequence>
<dbReference type="EMBL" id="CP000252">
    <property type="protein sequence ID" value="ABC75894.1"/>
    <property type="molecule type" value="Genomic_DNA"/>
</dbReference>
<evidence type="ECO:0000259" key="3">
    <source>
        <dbReference type="Pfam" id="PF13490"/>
    </source>
</evidence>
<evidence type="ECO:0000313" key="4">
    <source>
        <dbReference type="EMBL" id="ABC75894.1"/>
    </source>
</evidence>
<feature type="transmembrane region" description="Helical" evidence="2">
    <location>
        <begin position="88"/>
        <end position="110"/>
    </location>
</feature>
<dbReference type="eggNOG" id="COG3170">
    <property type="taxonomic scope" value="Bacteria"/>
</dbReference>
<feature type="region of interest" description="Disordered" evidence="1">
    <location>
        <begin position="265"/>
        <end position="303"/>
    </location>
</feature>
<dbReference type="Pfam" id="PF13490">
    <property type="entry name" value="zf-HC2"/>
    <property type="match status" value="1"/>
</dbReference>
<dbReference type="KEGG" id="sat:SYN_02038"/>
<accession>Q2LQI2</accession>
<dbReference type="RefSeq" id="WP_011415929.1">
    <property type="nucleotide sequence ID" value="NC_007759.1"/>
</dbReference>
<keyword evidence="2" id="KW-0812">Transmembrane</keyword>
<dbReference type="OrthoDB" id="5421222at2"/>
<evidence type="ECO:0000313" key="5">
    <source>
        <dbReference type="Proteomes" id="UP000001933"/>
    </source>
</evidence>
<dbReference type="Gene3D" id="1.10.10.1320">
    <property type="entry name" value="Anti-sigma factor, zinc-finger domain"/>
    <property type="match status" value="1"/>
</dbReference>
<feature type="compositionally biased region" description="Basic and acidic residues" evidence="1">
    <location>
        <begin position="228"/>
        <end position="249"/>
    </location>
</feature>
<dbReference type="InterPro" id="IPR041916">
    <property type="entry name" value="Anti_sigma_zinc_sf"/>
</dbReference>
<name>Q2LQI2_SYNAS</name>
<reference evidence="4 5" key="1">
    <citation type="journal article" date="2007" name="Proc. Natl. Acad. Sci. U.S.A.">
        <title>The genome of Syntrophus aciditrophicus: life at the thermodynamic limit of microbial growth.</title>
        <authorList>
            <person name="McInerney M.J."/>
            <person name="Rohlin L."/>
            <person name="Mouttaki H."/>
            <person name="Kim U."/>
            <person name="Krupp R.S."/>
            <person name="Rios-Hernandez L."/>
            <person name="Sieber J."/>
            <person name="Struchtemeyer C.G."/>
            <person name="Bhattacharyya A."/>
            <person name="Campbell J.W."/>
            <person name="Gunsalus R.P."/>
        </authorList>
    </citation>
    <scope>NUCLEOTIDE SEQUENCE [LARGE SCALE GENOMIC DNA]</scope>
    <source>
        <strain evidence="4 5">SB</strain>
    </source>
</reference>
<keyword evidence="2" id="KW-1133">Transmembrane helix</keyword>
<dbReference type="Proteomes" id="UP000001933">
    <property type="component" value="Chromosome"/>
</dbReference>
<dbReference type="AlphaFoldDB" id="Q2LQI2"/>
<evidence type="ECO:0000256" key="2">
    <source>
        <dbReference type="SAM" id="Phobius"/>
    </source>
</evidence>
<dbReference type="HOGENOM" id="CLU_721459_0_0_7"/>
<keyword evidence="5" id="KW-1185">Reference proteome</keyword>
<dbReference type="InParanoid" id="Q2LQI2"/>
<dbReference type="InterPro" id="IPR027383">
    <property type="entry name" value="Znf_put"/>
</dbReference>
<evidence type="ECO:0000256" key="1">
    <source>
        <dbReference type="SAM" id="MobiDB-lite"/>
    </source>
</evidence>
<feature type="region of interest" description="Disordered" evidence="1">
    <location>
        <begin position="133"/>
        <end position="249"/>
    </location>
</feature>